<reference evidence="2" key="1">
    <citation type="submission" date="2024-06" db="EMBL/GenBank/DDBJ databases">
        <title>Kribbella sp. strain HUAS MG21 genome sequences.</title>
        <authorList>
            <person name="Mo P."/>
        </authorList>
    </citation>
    <scope>NUCLEOTIDE SEQUENCE</scope>
    <source>
        <strain evidence="2">HUAS MG21</strain>
    </source>
</reference>
<name>A0AAU7TD57_9ACTN</name>
<organism evidence="2">
    <name type="scientific">Kribbella sp. HUAS MG21</name>
    <dbReference type="NCBI Taxonomy" id="3160966"/>
    <lineage>
        <taxon>Bacteria</taxon>
        <taxon>Bacillati</taxon>
        <taxon>Actinomycetota</taxon>
        <taxon>Actinomycetes</taxon>
        <taxon>Propionibacteriales</taxon>
        <taxon>Kribbellaceae</taxon>
        <taxon>Kribbella</taxon>
    </lineage>
</organism>
<dbReference type="AlphaFoldDB" id="A0AAU7TD57"/>
<sequence>MDELNGRSAREVLDDHLNIANDWVGGTFEEILAEDLRRNVAEDIVILINRGTFRGHEGVRELAFMLADELPEHAAFEYTYVAAEGNIGFLEWTYQDSKVQVRDGADSYVIEGGKIVAQTIHYTVEPR</sequence>
<gene>
    <name evidence="2" type="ORF">ABN611_39275</name>
</gene>
<accession>A0AAU7TD57</accession>
<feature type="domain" description="SnoaL-like" evidence="1">
    <location>
        <begin position="34"/>
        <end position="117"/>
    </location>
</feature>
<dbReference type="SUPFAM" id="SSF54427">
    <property type="entry name" value="NTF2-like"/>
    <property type="match status" value="1"/>
</dbReference>
<dbReference type="Gene3D" id="3.10.450.50">
    <property type="match status" value="1"/>
</dbReference>
<evidence type="ECO:0000259" key="1">
    <source>
        <dbReference type="Pfam" id="PF12680"/>
    </source>
</evidence>
<protein>
    <submittedName>
        <fullName evidence="2">Nuclear transport factor 2 family protein</fullName>
    </submittedName>
</protein>
<dbReference type="InterPro" id="IPR037401">
    <property type="entry name" value="SnoaL-like"/>
</dbReference>
<evidence type="ECO:0000313" key="2">
    <source>
        <dbReference type="EMBL" id="XBV24584.1"/>
    </source>
</evidence>
<dbReference type="InterPro" id="IPR032710">
    <property type="entry name" value="NTF2-like_dom_sf"/>
</dbReference>
<dbReference type="Pfam" id="PF12680">
    <property type="entry name" value="SnoaL_2"/>
    <property type="match status" value="1"/>
</dbReference>
<proteinExistence type="predicted"/>
<dbReference type="RefSeq" id="WP_350277406.1">
    <property type="nucleotide sequence ID" value="NZ_CP158165.1"/>
</dbReference>
<dbReference type="EMBL" id="CP158165">
    <property type="protein sequence ID" value="XBV24584.1"/>
    <property type="molecule type" value="Genomic_DNA"/>
</dbReference>